<evidence type="ECO:0000313" key="10">
    <source>
        <dbReference type="EMBL" id="CAG6724058.1"/>
    </source>
</evidence>
<evidence type="ECO:0000256" key="3">
    <source>
        <dbReference type="ARBA" id="ARBA00022737"/>
    </source>
</evidence>
<reference evidence="10" key="1">
    <citation type="submission" date="2021-05" db="EMBL/GenBank/DDBJ databases">
        <authorList>
            <person name="Alioto T."/>
            <person name="Alioto T."/>
            <person name="Gomez Garrido J."/>
        </authorList>
    </citation>
    <scope>NUCLEOTIDE SEQUENCE</scope>
</reference>
<organism evidence="10">
    <name type="scientific">Cacopsylla melanoneura</name>
    <dbReference type="NCBI Taxonomy" id="428564"/>
    <lineage>
        <taxon>Eukaryota</taxon>
        <taxon>Metazoa</taxon>
        <taxon>Ecdysozoa</taxon>
        <taxon>Arthropoda</taxon>
        <taxon>Hexapoda</taxon>
        <taxon>Insecta</taxon>
        <taxon>Pterygota</taxon>
        <taxon>Neoptera</taxon>
        <taxon>Paraneoptera</taxon>
        <taxon>Hemiptera</taxon>
        <taxon>Sternorrhyncha</taxon>
        <taxon>Psylloidea</taxon>
        <taxon>Psyllidae</taxon>
        <taxon>Psyllinae</taxon>
        <taxon>Cacopsylla</taxon>
    </lineage>
</organism>
<feature type="domain" description="NF-X1-type" evidence="9">
    <location>
        <begin position="300"/>
        <end position="319"/>
    </location>
</feature>
<evidence type="ECO:0000256" key="2">
    <source>
        <dbReference type="ARBA" id="ARBA00022723"/>
    </source>
</evidence>
<feature type="compositionally biased region" description="Polar residues" evidence="7">
    <location>
        <begin position="18"/>
        <end position="32"/>
    </location>
</feature>
<dbReference type="Pfam" id="PF01422">
    <property type="entry name" value="zf-NF-X1"/>
    <property type="match status" value="11"/>
</dbReference>
<feature type="compositionally biased region" description="Low complexity" evidence="7">
    <location>
        <begin position="33"/>
        <end position="59"/>
    </location>
</feature>
<keyword evidence="8" id="KW-0472">Membrane</keyword>
<dbReference type="GO" id="GO:0008270">
    <property type="term" value="F:zinc ion binding"/>
    <property type="evidence" value="ECO:0007669"/>
    <property type="project" value="UniProtKB-KW"/>
</dbReference>
<evidence type="ECO:0000259" key="9">
    <source>
        <dbReference type="SMART" id="SM00438"/>
    </source>
</evidence>
<accession>A0A8D8VGH4</accession>
<keyword evidence="8" id="KW-0812">Transmembrane</keyword>
<keyword evidence="3" id="KW-0677">Repeat</keyword>
<dbReference type="SMART" id="SM00438">
    <property type="entry name" value="ZnF_NFX"/>
    <property type="match status" value="10"/>
</dbReference>
<feature type="domain" description="NF-X1-type" evidence="9">
    <location>
        <begin position="406"/>
        <end position="425"/>
    </location>
</feature>
<dbReference type="PANTHER" id="PTHR12360">
    <property type="entry name" value="NUCLEAR TRANSCRIPTION FACTOR, X-BOX BINDING 1 NFX1"/>
    <property type="match status" value="1"/>
</dbReference>
<evidence type="ECO:0000256" key="5">
    <source>
        <dbReference type="ARBA" id="ARBA00022833"/>
    </source>
</evidence>
<dbReference type="InterPro" id="IPR034078">
    <property type="entry name" value="NFX1_fam"/>
</dbReference>
<feature type="coiled-coil region" evidence="6">
    <location>
        <begin position="823"/>
        <end position="858"/>
    </location>
</feature>
<dbReference type="PANTHER" id="PTHR12360:SF1">
    <property type="entry name" value="NF-X1-TYPE ZINC FINGER PROTEIN NFXL1"/>
    <property type="match status" value="1"/>
</dbReference>
<feature type="domain" description="NF-X1-type" evidence="9">
    <location>
        <begin position="710"/>
        <end position="728"/>
    </location>
</feature>
<feature type="domain" description="NF-X1-type" evidence="9">
    <location>
        <begin position="458"/>
        <end position="478"/>
    </location>
</feature>
<evidence type="ECO:0000256" key="4">
    <source>
        <dbReference type="ARBA" id="ARBA00022771"/>
    </source>
</evidence>
<keyword evidence="8" id="KW-1133">Transmembrane helix</keyword>
<evidence type="ECO:0000256" key="1">
    <source>
        <dbReference type="ARBA" id="ARBA00007269"/>
    </source>
</evidence>
<protein>
    <submittedName>
        <fullName evidence="10">NF-X1-type zinc finger protein NFXL1</fullName>
    </submittedName>
</protein>
<feature type="domain" description="NF-X1-type" evidence="9">
    <location>
        <begin position="562"/>
        <end position="582"/>
    </location>
</feature>
<comment type="similarity">
    <text evidence="1">Belongs to the NFX1 family.</text>
</comment>
<keyword evidence="4" id="KW-0863">Zinc-finger</keyword>
<keyword evidence="5" id="KW-0862">Zinc</keyword>
<dbReference type="AlphaFoldDB" id="A0A8D8VGH4"/>
<dbReference type="InterPro" id="IPR000967">
    <property type="entry name" value="Znf_NFX1"/>
</dbReference>
<feature type="domain" description="NF-X1-type" evidence="9">
    <location>
        <begin position="670"/>
        <end position="704"/>
    </location>
</feature>
<dbReference type="GO" id="GO:0000977">
    <property type="term" value="F:RNA polymerase II transcription regulatory region sequence-specific DNA binding"/>
    <property type="evidence" value="ECO:0007669"/>
    <property type="project" value="TreeGrafter"/>
</dbReference>
<evidence type="ECO:0000256" key="7">
    <source>
        <dbReference type="SAM" id="MobiDB-lite"/>
    </source>
</evidence>
<feature type="domain" description="NF-X1-type" evidence="9">
    <location>
        <begin position="353"/>
        <end position="372"/>
    </location>
</feature>
<keyword evidence="2" id="KW-0479">Metal-binding</keyword>
<proteinExistence type="inferred from homology"/>
<dbReference type="GO" id="GO:0005634">
    <property type="term" value="C:nucleus"/>
    <property type="evidence" value="ECO:0007669"/>
    <property type="project" value="InterPro"/>
</dbReference>
<dbReference type="GO" id="GO:0000981">
    <property type="term" value="F:DNA-binding transcription factor activity, RNA polymerase II-specific"/>
    <property type="evidence" value="ECO:0007669"/>
    <property type="project" value="TreeGrafter"/>
</dbReference>
<name>A0A8D8VGH4_9HEMI</name>
<dbReference type="CDD" id="cd06008">
    <property type="entry name" value="NF-X1-zinc-finger"/>
    <property type="match status" value="5"/>
</dbReference>
<dbReference type="CDD" id="cd16697">
    <property type="entry name" value="RING-CH-C4HC3_NFXL1"/>
    <property type="match status" value="1"/>
</dbReference>
<evidence type="ECO:0000256" key="8">
    <source>
        <dbReference type="SAM" id="Phobius"/>
    </source>
</evidence>
<dbReference type="EMBL" id="HBUF01366923">
    <property type="protein sequence ID" value="CAG6724058.1"/>
    <property type="molecule type" value="Transcribed_RNA"/>
</dbReference>
<sequence>MVKRKKKKTPTEGEGANGESSTSYTSNGNLGANQPNGNPNSNQKNSNPKPSGNPRPSGNQENIHPKFLEAQAKFSSVIKQSLENNEYLSSSEEEDFDADVQNNIMDKLLASYNNTGENDKHLGKTHKYLNDAFTSGSAVCLICIATIRRSDAIWSCKGCYCLFHLMCIQRWGRDNIAQKRIHHDELLIDVVPPPLTFACPKCRTEYSDKDVPQHYLCFCGTKRDPPVDPWLVPHSCGEHCGKQLVPTCGHICVLLCHPGPCPPCPKMVKTDCQCGQSSQLQRCSHKEWTCNSTCSKYLLCGVHKCQLKCHTGPCQSCPKQAVQPCLCGTEQKVRPCSQPEWQCDKVCPRLVSCGIHTCSLPCHSGPCPPCPLADVRPCPCGAQKFTLPCTQETPSCGGTCDKLLECGAHHCSMRCHKSTCGQCVERIVKRCRCGAKMKEVPCAREFLCETKCKRIRNCFIHPCNRKCCTGRDCPPCEKPCGRTLSCGTHKCQQVRNRVVHTLSCGGTHKCQQVCHVGPCYPCGLTETVSCRCGGRSLELSCGAKRKTKPPRCSKPCKIRPDCHHPRSIPHNCHFGPCPPCTQHCEKPLPCSHPCPMKCHSSVLVNVTANVKPAGPWEKIQPHLVKQSFPCDSCKVPITISCHGNHKTRTLPCSQVTPFSCKGPCDWRLPCGNHKCNLTCHVRQISPHDSKLSLNCPPCDGRCTRPRPPGCNHPCSTPCHPHPCPPCSLKVRVRCHCGLGVVWVECAEWNEASVQRKAELMRCLATCPKPLPCGHTCTSRCHPGPCPTPPRCEEKVKVKCPCKRVIREVACSDLLSGEGKVDCNAGCDKKKEQARKAKEEEEERKKREEELKAQQELELFQRKFASQGQRKKQREPKQYQQGGRQKSVWEKYKTQILVAGGFATLFGLMMYVVVTNLGPSARLMIFCVIPRVRQKLLLNKLF</sequence>
<feature type="region of interest" description="Disordered" evidence="7">
    <location>
        <begin position="1"/>
        <end position="62"/>
    </location>
</feature>
<feature type="transmembrane region" description="Helical" evidence="8">
    <location>
        <begin position="895"/>
        <end position="913"/>
    </location>
</feature>
<feature type="domain" description="NF-X1-type" evidence="9">
    <location>
        <begin position="772"/>
        <end position="793"/>
    </location>
</feature>
<feature type="domain" description="NF-X1-type" evidence="9">
    <location>
        <begin position="248"/>
        <end position="266"/>
    </location>
</feature>
<feature type="domain" description="NF-X1-type" evidence="9">
    <location>
        <begin position="504"/>
        <end position="524"/>
    </location>
</feature>
<keyword evidence="6" id="KW-0175">Coiled coil</keyword>
<evidence type="ECO:0000256" key="6">
    <source>
        <dbReference type="SAM" id="Coils"/>
    </source>
</evidence>